<evidence type="ECO:0000313" key="2">
    <source>
        <dbReference type="EMBL" id="RXT29362.1"/>
    </source>
</evidence>
<feature type="region of interest" description="Disordered" evidence="1">
    <location>
        <begin position="132"/>
        <end position="170"/>
    </location>
</feature>
<comment type="caution">
    <text evidence="2">The sequence shown here is derived from an EMBL/GenBank/DDBJ whole genome shotgun (WGS) entry which is preliminary data.</text>
</comment>
<name>A0A4Q1UBI2_RHILE</name>
<organism evidence="2 3">
    <name type="scientific">Rhizobium leguminosarum</name>
    <dbReference type="NCBI Taxonomy" id="384"/>
    <lineage>
        <taxon>Bacteria</taxon>
        <taxon>Pseudomonadati</taxon>
        <taxon>Pseudomonadota</taxon>
        <taxon>Alphaproteobacteria</taxon>
        <taxon>Hyphomicrobiales</taxon>
        <taxon>Rhizobiaceae</taxon>
        <taxon>Rhizobium/Agrobacterium group</taxon>
        <taxon>Rhizobium</taxon>
    </lineage>
</organism>
<dbReference type="EMBL" id="MZMU01000003">
    <property type="protein sequence ID" value="RXT29362.1"/>
    <property type="molecule type" value="Genomic_DNA"/>
</dbReference>
<evidence type="ECO:0000313" key="3">
    <source>
        <dbReference type="Proteomes" id="UP000290767"/>
    </source>
</evidence>
<protein>
    <recommendedName>
        <fullName evidence="4">GNAT family N-acetyltransferase</fullName>
    </recommendedName>
</protein>
<gene>
    <name evidence="2" type="ORF">B5P46_11820</name>
</gene>
<dbReference type="AlphaFoldDB" id="A0A4Q1UBI2"/>
<proteinExistence type="predicted"/>
<sequence>MERLTLQTPVSWTDCLDMGGSRAYTRKAMLMMKSIGDSMSISAAGELLAVAFLVPDRQGRLELAMAVKPEAAPRMLSLCRLAHLTLGRFAETGSVIICHVAVGNRAGERMARLTGFSHADDTLWIFKGGGHGKSCAGTVRRRRQRRQEGGSRKPAAAAGGERSPARQPAD</sequence>
<reference evidence="2 3" key="1">
    <citation type="submission" date="2017-03" db="EMBL/GenBank/DDBJ databases">
        <authorList>
            <person name="Safronova V.I."/>
            <person name="Sazanova A.L."/>
            <person name="Chirak E.R."/>
        </authorList>
    </citation>
    <scope>NUCLEOTIDE SEQUENCE [LARGE SCALE GENOMIC DNA]</scope>
    <source>
        <strain evidence="2 3">Tri-43</strain>
    </source>
</reference>
<accession>A0A4Q1UBI2</accession>
<evidence type="ECO:0008006" key="4">
    <source>
        <dbReference type="Google" id="ProtNLM"/>
    </source>
</evidence>
<evidence type="ECO:0000256" key="1">
    <source>
        <dbReference type="SAM" id="MobiDB-lite"/>
    </source>
</evidence>
<dbReference type="Proteomes" id="UP000290767">
    <property type="component" value="Unassembled WGS sequence"/>
</dbReference>